<proteinExistence type="inferred from homology"/>
<protein>
    <recommendedName>
        <fullName evidence="4">V-type ATP synthase subunit D</fullName>
    </recommendedName>
    <alternativeName>
        <fullName evidence="4">V-ATPase subunit D</fullName>
    </alternativeName>
</protein>
<keyword evidence="6" id="KW-1185">Reference proteome</keyword>
<accession>A0A1T4PU38</accession>
<dbReference type="Gene3D" id="1.10.287.3240">
    <property type="match status" value="1"/>
</dbReference>
<dbReference type="GO" id="GO:0005524">
    <property type="term" value="F:ATP binding"/>
    <property type="evidence" value="ECO:0007669"/>
    <property type="project" value="UniProtKB-UniRule"/>
</dbReference>
<dbReference type="OrthoDB" id="600887at2"/>
<dbReference type="EMBL" id="FUWY01000007">
    <property type="protein sequence ID" value="SJZ94448.1"/>
    <property type="molecule type" value="Genomic_DNA"/>
</dbReference>
<comment type="similarity">
    <text evidence="1 4">Belongs to the V-ATPase D subunit family.</text>
</comment>
<dbReference type="GO" id="GO:0042777">
    <property type="term" value="P:proton motive force-driven plasma membrane ATP synthesis"/>
    <property type="evidence" value="ECO:0007669"/>
    <property type="project" value="UniProtKB-UniRule"/>
</dbReference>
<dbReference type="HAMAP" id="MF_00271">
    <property type="entry name" value="ATP_synth_D_arch"/>
    <property type="match status" value="1"/>
</dbReference>
<sequence length="211" mass="24179">MAAQVFATKGNLMAAKKSLVLAKMGYDLMDRKRNVLIREMMMLVDKVKLLRDEITDSYQEAYYLLQQANVSTGIITSIASQVKVDTGVRVTYRSVMGVEVPNIIYKPEDLEIQYGFEQSSSKVDEAYIQFNKVKELTMILAEVDNSVYRLANAIRKTQKRANALKNIVIPDFESQIKFITEALEEKEREEFSRLKVIKANKERDANQHKAN</sequence>
<keyword evidence="4" id="KW-0066">ATP synthesis</keyword>
<evidence type="ECO:0000256" key="1">
    <source>
        <dbReference type="ARBA" id="ARBA00005850"/>
    </source>
</evidence>
<dbReference type="Proteomes" id="UP000243297">
    <property type="component" value="Unassembled WGS sequence"/>
</dbReference>
<dbReference type="PANTHER" id="PTHR11671">
    <property type="entry name" value="V-TYPE ATP SYNTHASE SUBUNIT D"/>
    <property type="match status" value="1"/>
</dbReference>
<dbReference type="Pfam" id="PF01813">
    <property type="entry name" value="ATP-synt_D"/>
    <property type="match status" value="1"/>
</dbReference>
<evidence type="ECO:0000256" key="4">
    <source>
        <dbReference type="HAMAP-Rule" id="MF_00271"/>
    </source>
</evidence>
<evidence type="ECO:0000313" key="6">
    <source>
        <dbReference type="Proteomes" id="UP000243297"/>
    </source>
</evidence>
<keyword evidence="4" id="KW-0375">Hydrogen ion transport</keyword>
<evidence type="ECO:0000256" key="3">
    <source>
        <dbReference type="ARBA" id="ARBA00023065"/>
    </source>
</evidence>
<dbReference type="RefSeq" id="WP_078712532.1">
    <property type="nucleotide sequence ID" value="NZ_FUWY01000007.1"/>
</dbReference>
<keyword evidence="2 4" id="KW-0813">Transport</keyword>
<evidence type="ECO:0000313" key="5">
    <source>
        <dbReference type="EMBL" id="SJZ94448.1"/>
    </source>
</evidence>
<organism evidence="5 6">
    <name type="scientific">Anaerorhabdus furcosa</name>
    <dbReference type="NCBI Taxonomy" id="118967"/>
    <lineage>
        <taxon>Bacteria</taxon>
        <taxon>Bacillati</taxon>
        <taxon>Bacillota</taxon>
        <taxon>Erysipelotrichia</taxon>
        <taxon>Erysipelotrichales</taxon>
        <taxon>Erysipelotrichaceae</taxon>
        <taxon>Anaerorhabdus</taxon>
    </lineage>
</organism>
<reference evidence="6" key="1">
    <citation type="submission" date="2017-02" db="EMBL/GenBank/DDBJ databases">
        <authorList>
            <person name="Varghese N."/>
            <person name="Submissions S."/>
        </authorList>
    </citation>
    <scope>NUCLEOTIDE SEQUENCE [LARGE SCALE GENOMIC DNA]</scope>
    <source>
        <strain evidence="6">ATCC 25662</strain>
    </source>
</reference>
<keyword evidence="3 4" id="KW-0406">Ion transport</keyword>
<dbReference type="InterPro" id="IPR002699">
    <property type="entry name" value="V_ATPase_D"/>
</dbReference>
<dbReference type="NCBIfam" id="TIGR00309">
    <property type="entry name" value="V_ATPase_subD"/>
    <property type="match status" value="1"/>
</dbReference>
<dbReference type="GO" id="GO:0046933">
    <property type="term" value="F:proton-transporting ATP synthase activity, rotational mechanism"/>
    <property type="evidence" value="ECO:0007669"/>
    <property type="project" value="UniProtKB-UniRule"/>
</dbReference>
<gene>
    <name evidence="4" type="primary">atpD</name>
    <name evidence="5" type="ORF">SAMN02745191_2136</name>
</gene>
<comment type="function">
    <text evidence="4">Produces ATP from ADP in the presence of a proton gradient across the membrane.</text>
</comment>
<dbReference type="GO" id="GO:0046961">
    <property type="term" value="F:proton-transporting ATPase activity, rotational mechanism"/>
    <property type="evidence" value="ECO:0007669"/>
    <property type="project" value="InterPro"/>
</dbReference>
<dbReference type="AlphaFoldDB" id="A0A1T4PU38"/>
<dbReference type="STRING" id="118967.SAMN02745191_2136"/>
<name>A0A1T4PU38_9FIRM</name>
<evidence type="ECO:0000256" key="2">
    <source>
        <dbReference type="ARBA" id="ARBA00022448"/>
    </source>
</evidence>